<dbReference type="InterPro" id="IPR009394">
    <property type="entry name" value="MmcB-like"/>
</dbReference>
<organism evidence="1 2">
    <name type="scientific">Roseibium aggregatum</name>
    <dbReference type="NCBI Taxonomy" id="187304"/>
    <lineage>
        <taxon>Bacteria</taxon>
        <taxon>Pseudomonadati</taxon>
        <taxon>Pseudomonadota</taxon>
        <taxon>Alphaproteobacteria</taxon>
        <taxon>Hyphomicrobiales</taxon>
        <taxon>Stappiaceae</taxon>
        <taxon>Roseibium</taxon>
    </lineage>
</organism>
<accession>A0A926S8Y2</accession>
<evidence type="ECO:0000313" key="2">
    <source>
        <dbReference type="Proteomes" id="UP000598467"/>
    </source>
</evidence>
<dbReference type="Pfam" id="PF06319">
    <property type="entry name" value="MmcB-like"/>
    <property type="match status" value="1"/>
</dbReference>
<dbReference type="AlphaFoldDB" id="A0A926S8Y2"/>
<proteinExistence type="predicted"/>
<protein>
    <submittedName>
        <fullName evidence="1">MmcB family DNA repair protein</fullName>
    </submittedName>
</protein>
<comment type="caution">
    <text evidence="1">The sequence shown here is derived from an EMBL/GenBank/DDBJ whole genome shotgun (WGS) entry which is preliminary data.</text>
</comment>
<reference evidence="1" key="1">
    <citation type="submission" date="2020-05" db="EMBL/GenBank/DDBJ databases">
        <title>Identification of trans-AT polyketide cluster in two marine bacteria, producers of a novel glutaramide-containing polyketide sesbanimide D and analogs.</title>
        <authorList>
            <person name="Kacar D."/>
            <person name="Rodriguez P."/>
            <person name="Canedo L."/>
            <person name="Gonzalez E."/>
            <person name="Galan B."/>
            <person name="De La Calle F."/>
            <person name="Garcia J.L."/>
        </authorList>
    </citation>
    <scope>NUCLEOTIDE SEQUENCE</scope>
    <source>
        <strain evidence="1">PHM038</strain>
    </source>
</reference>
<dbReference type="RefSeq" id="WP_190294208.1">
    <property type="nucleotide sequence ID" value="NZ_JABFCZ010000041.1"/>
</dbReference>
<evidence type="ECO:0000313" key="1">
    <source>
        <dbReference type="EMBL" id="MBD1549517.1"/>
    </source>
</evidence>
<dbReference type="PIRSF" id="PIRSF031796">
    <property type="entry name" value="UPC031796"/>
    <property type="match status" value="1"/>
</dbReference>
<name>A0A926S8Y2_9HYPH</name>
<sequence length="169" mass="19098">MNEETGPRANRILLDDPLTDGRQSETALKVWRGTARLLRIMDYACLPEVTLASGRRADLLALGPKQELWIIEVKSSIADFRADTKWPDYRQHCDRLFFATHPDVPLDIFPEDAGLILSDGFGAEIIREAPEHKVASATRKAVTLRFARNAAQRLHDLSDPDGKRFYRGI</sequence>
<dbReference type="Proteomes" id="UP000598467">
    <property type="component" value="Unassembled WGS sequence"/>
</dbReference>
<gene>
    <name evidence="1" type="ORF">HK439_24945</name>
</gene>
<dbReference type="EMBL" id="JABFCZ010000041">
    <property type="protein sequence ID" value="MBD1549517.1"/>
    <property type="molecule type" value="Genomic_DNA"/>
</dbReference>